<name>A0AAD3S9A5_NEPGR</name>
<gene>
    <name evidence="2" type="ORF">Nepgr_008775</name>
</gene>
<keyword evidence="1" id="KW-1133">Transmembrane helix</keyword>
<organism evidence="2 3">
    <name type="scientific">Nepenthes gracilis</name>
    <name type="common">Slender pitcher plant</name>
    <dbReference type="NCBI Taxonomy" id="150966"/>
    <lineage>
        <taxon>Eukaryota</taxon>
        <taxon>Viridiplantae</taxon>
        <taxon>Streptophyta</taxon>
        <taxon>Embryophyta</taxon>
        <taxon>Tracheophyta</taxon>
        <taxon>Spermatophyta</taxon>
        <taxon>Magnoliopsida</taxon>
        <taxon>eudicotyledons</taxon>
        <taxon>Gunneridae</taxon>
        <taxon>Pentapetalae</taxon>
        <taxon>Caryophyllales</taxon>
        <taxon>Nepenthaceae</taxon>
        <taxon>Nepenthes</taxon>
    </lineage>
</organism>
<sequence>MAHHNRLLYLTISQNSSAHSGSGISMYFMGLGGMASLLSSIICSCGDNCVEPWRIGYVITSVLGGFSASASAGVGSDWRSKVNICSLLLEEVLMGFSFGLGFDLTFM</sequence>
<evidence type="ECO:0000313" key="3">
    <source>
        <dbReference type="Proteomes" id="UP001279734"/>
    </source>
</evidence>
<keyword evidence="1" id="KW-0812">Transmembrane</keyword>
<keyword evidence="1" id="KW-0472">Membrane</keyword>
<evidence type="ECO:0000256" key="1">
    <source>
        <dbReference type="SAM" id="Phobius"/>
    </source>
</evidence>
<dbReference type="EMBL" id="BSYO01000007">
    <property type="protein sequence ID" value="GMH06935.1"/>
    <property type="molecule type" value="Genomic_DNA"/>
</dbReference>
<accession>A0AAD3S9A5</accession>
<feature type="transmembrane region" description="Helical" evidence="1">
    <location>
        <begin position="55"/>
        <end position="75"/>
    </location>
</feature>
<proteinExistence type="predicted"/>
<dbReference type="Proteomes" id="UP001279734">
    <property type="component" value="Unassembled WGS sequence"/>
</dbReference>
<reference evidence="2" key="1">
    <citation type="submission" date="2023-05" db="EMBL/GenBank/DDBJ databases">
        <title>Nepenthes gracilis genome sequencing.</title>
        <authorList>
            <person name="Fukushima K."/>
        </authorList>
    </citation>
    <scope>NUCLEOTIDE SEQUENCE</scope>
    <source>
        <strain evidence="2">SING2019-196</strain>
    </source>
</reference>
<comment type="caution">
    <text evidence="2">The sequence shown here is derived from an EMBL/GenBank/DDBJ whole genome shotgun (WGS) entry which is preliminary data.</text>
</comment>
<keyword evidence="3" id="KW-1185">Reference proteome</keyword>
<dbReference type="AlphaFoldDB" id="A0AAD3S9A5"/>
<feature type="transmembrane region" description="Helical" evidence="1">
    <location>
        <begin position="87"/>
        <end position="106"/>
    </location>
</feature>
<feature type="transmembrane region" description="Helical" evidence="1">
    <location>
        <begin position="24"/>
        <end position="43"/>
    </location>
</feature>
<evidence type="ECO:0000313" key="2">
    <source>
        <dbReference type="EMBL" id="GMH06935.1"/>
    </source>
</evidence>
<protein>
    <submittedName>
        <fullName evidence="2">Uncharacterized protein</fullName>
    </submittedName>
</protein>